<evidence type="ECO:0000256" key="4">
    <source>
        <dbReference type="ARBA" id="ARBA00023136"/>
    </source>
</evidence>
<keyword evidence="3" id="KW-0812">Transmembrane</keyword>
<dbReference type="OrthoDB" id="9768717at2"/>
<keyword evidence="8" id="KW-1185">Reference proteome</keyword>
<dbReference type="Pfam" id="PF07244">
    <property type="entry name" value="POTRA"/>
    <property type="match status" value="1"/>
</dbReference>
<dbReference type="AlphaFoldDB" id="A0A5C6RR60"/>
<accession>A0A5C6RR60</accession>
<evidence type="ECO:0000259" key="5">
    <source>
        <dbReference type="Pfam" id="PF01103"/>
    </source>
</evidence>
<dbReference type="InterPro" id="IPR010827">
    <property type="entry name" value="BamA/TamA_POTRA"/>
</dbReference>
<feature type="domain" description="Bacterial surface antigen (D15)" evidence="5">
    <location>
        <begin position="144"/>
        <end position="364"/>
    </location>
</feature>
<reference evidence="7 8" key="1">
    <citation type="submission" date="2019-08" db="EMBL/GenBank/DDBJ databases">
        <title>Genome of Vicingus serpentipes NCIMB 15042.</title>
        <authorList>
            <person name="Bowman J.P."/>
        </authorList>
    </citation>
    <scope>NUCLEOTIDE SEQUENCE [LARGE SCALE GENOMIC DNA]</scope>
    <source>
        <strain evidence="7 8">NCIMB 15042</strain>
    </source>
</reference>
<comment type="caution">
    <text evidence="7">The sequence shown here is derived from an EMBL/GenBank/DDBJ whole genome shotgun (WGS) entry which is preliminary data.</text>
</comment>
<evidence type="ECO:0000256" key="2">
    <source>
        <dbReference type="ARBA" id="ARBA00022452"/>
    </source>
</evidence>
<comment type="subcellular location">
    <subcellularLocation>
        <location evidence="1">Membrane</location>
    </subcellularLocation>
</comment>
<evidence type="ECO:0000256" key="1">
    <source>
        <dbReference type="ARBA" id="ARBA00004370"/>
    </source>
</evidence>
<feature type="domain" description="POTRA" evidence="6">
    <location>
        <begin position="32"/>
        <end position="104"/>
    </location>
</feature>
<sequence>MSSFYRKIIFVLLVFACHISIAQENLPALNIVSEIKIIGNKTTKEHIILRELPFSVGDTINPENLTEIIERTRSNLFITSLFNFVTIETAYFHDTFLSFYITVEERWYWWPLPIFEIQETNFNTWWIDKDMDRVNYGMYVAKENFRGRKERLTFKLQGGYTEKIGFNYSVPYVNKKQTQGLDVSFSYSRNREINYNTLNNLRLFYKDENGYVKKQINTSLSYVLRPKLYNSHSFQISYTSVDLVDSVLFFNSELLSRNNNQSDFFSATYYLKRDKRNNKAYPTQGYFYDFQLTQNGLGVLDKEINNSYLKIGYRKFIKLAHKTYWAGLVKGKVSFTEVPYGLLGGLGYQNQLVRGYEYYVVNGNHFGLFKTQMRYGLIEDKIFKIKPLPFDKFNKVPISIYIGAYFDAGYVSENETTTNPNFLNDAWLYGGGASIDFVSYYDMVFRLEYSINRLNEKGLFIHFIAPL</sequence>
<dbReference type="InterPro" id="IPR000184">
    <property type="entry name" value="Bac_surfAg_D15"/>
</dbReference>
<evidence type="ECO:0000313" key="7">
    <source>
        <dbReference type="EMBL" id="TXB63872.1"/>
    </source>
</evidence>
<evidence type="ECO:0000259" key="6">
    <source>
        <dbReference type="Pfam" id="PF07244"/>
    </source>
</evidence>
<keyword evidence="4" id="KW-0472">Membrane</keyword>
<dbReference type="EMBL" id="VOOS01000006">
    <property type="protein sequence ID" value="TXB63872.1"/>
    <property type="molecule type" value="Genomic_DNA"/>
</dbReference>
<dbReference type="Gene3D" id="2.40.160.50">
    <property type="entry name" value="membrane protein fhac: a member of the omp85/tpsb transporter family"/>
    <property type="match status" value="1"/>
</dbReference>
<dbReference type="Proteomes" id="UP000321721">
    <property type="component" value="Unassembled WGS sequence"/>
</dbReference>
<dbReference type="Gene3D" id="3.10.20.310">
    <property type="entry name" value="membrane protein fhac"/>
    <property type="match status" value="1"/>
</dbReference>
<protein>
    <submittedName>
        <fullName evidence="7">BamA/TamA family outer membrane protein</fullName>
    </submittedName>
</protein>
<name>A0A5C6RR60_9FLAO</name>
<dbReference type="RefSeq" id="WP_147101753.1">
    <property type="nucleotide sequence ID" value="NZ_VOOS01000006.1"/>
</dbReference>
<gene>
    <name evidence="7" type="ORF">FRY74_11485</name>
</gene>
<keyword evidence="2" id="KW-1134">Transmembrane beta strand</keyword>
<dbReference type="PANTHER" id="PTHR12815">
    <property type="entry name" value="SORTING AND ASSEMBLY MACHINERY SAMM50 PROTEIN FAMILY MEMBER"/>
    <property type="match status" value="1"/>
</dbReference>
<dbReference type="InterPro" id="IPR039910">
    <property type="entry name" value="D15-like"/>
</dbReference>
<proteinExistence type="predicted"/>
<dbReference type="PANTHER" id="PTHR12815:SF18">
    <property type="entry name" value="SORTING AND ASSEMBLY MACHINERY COMPONENT 50 HOMOLOG"/>
    <property type="match status" value="1"/>
</dbReference>
<dbReference type="Pfam" id="PF01103">
    <property type="entry name" value="Omp85"/>
    <property type="match status" value="1"/>
</dbReference>
<evidence type="ECO:0000313" key="8">
    <source>
        <dbReference type="Proteomes" id="UP000321721"/>
    </source>
</evidence>
<evidence type="ECO:0000256" key="3">
    <source>
        <dbReference type="ARBA" id="ARBA00022692"/>
    </source>
</evidence>
<dbReference type="GO" id="GO:0019867">
    <property type="term" value="C:outer membrane"/>
    <property type="evidence" value="ECO:0007669"/>
    <property type="project" value="InterPro"/>
</dbReference>
<organism evidence="7 8">
    <name type="scientific">Vicingus serpentipes</name>
    <dbReference type="NCBI Taxonomy" id="1926625"/>
    <lineage>
        <taxon>Bacteria</taxon>
        <taxon>Pseudomonadati</taxon>
        <taxon>Bacteroidota</taxon>
        <taxon>Flavobacteriia</taxon>
        <taxon>Flavobacteriales</taxon>
        <taxon>Vicingaceae</taxon>
        <taxon>Vicingus</taxon>
    </lineage>
</organism>